<feature type="transmembrane region" description="Helical" evidence="6">
    <location>
        <begin position="184"/>
        <end position="207"/>
    </location>
</feature>
<comment type="subcellular location">
    <subcellularLocation>
        <location evidence="1">Cell membrane</location>
        <topology evidence="1">Multi-pass membrane protein</topology>
    </subcellularLocation>
</comment>
<evidence type="ECO:0000256" key="6">
    <source>
        <dbReference type="SAM" id="Phobius"/>
    </source>
</evidence>
<dbReference type="EMBL" id="BAAATR010000019">
    <property type="protein sequence ID" value="GAA2254806.1"/>
    <property type="molecule type" value="Genomic_DNA"/>
</dbReference>
<gene>
    <name evidence="7" type="ORF">GCM10010430_43210</name>
</gene>
<dbReference type="RefSeq" id="WP_344638100.1">
    <property type="nucleotide sequence ID" value="NZ_BAAATR010000019.1"/>
</dbReference>
<dbReference type="PIRSF" id="PIRSF035875">
    <property type="entry name" value="RNase_BN"/>
    <property type="match status" value="1"/>
</dbReference>
<evidence type="ECO:0000313" key="7">
    <source>
        <dbReference type="EMBL" id="GAA2254806.1"/>
    </source>
</evidence>
<feature type="transmembrane region" description="Helical" evidence="6">
    <location>
        <begin position="219"/>
        <end position="243"/>
    </location>
</feature>
<sequence length="303" mass="32250">MDFLTRLPLIGPVVARVLRSRPYRVYEHFTALKSNRLAGAVTFFGFLALFPLLTVAMAVAVGTLSHARVQQLQGDIAKQLPGISNSLDLNEVAANAGTIGVVSAAVLLLSGLGWVNTMRGSIRDIWQLPEEGGNFILRKVWDCVVLVGLGLVCAVSMVASAVGSTLAQRLAGWLGLSQSGPGRYLLAVVGFLIAVAADLVLFAYLLSPFPRIGGQRRRAVLSGALIGAVGFEVLKVALASYLSKVAGRSVYGAFAVPIALLLWINFVSRLLMYCVSWTALDDPEAARERAAEQARTALAATRD</sequence>
<keyword evidence="5 6" id="KW-0472">Membrane</keyword>
<dbReference type="Pfam" id="PF03631">
    <property type="entry name" value="Virul_fac_BrkB"/>
    <property type="match status" value="1"/>
</dbReference>
<name>A0ABP5R8W3_9ACTN</name>
<accession>A0ABP5R8W3</accession>
<feature type="transmembrane region" description="Helical" evidence="6">
    <location>
        <begin position="92"/>
        <end position="115"/>
    </location>
</feature>
<dbReference type="PANTHER" id="PTHR30213">
    <property type="entry name" value="INNER MEMBRANE PROTEIN YHJD"/>
    <property type="match status" value="1"/>
</dbReference>
<feature type="transmembrane region" description="Helical" evidence="6">
    <location>
        <begin position="249"/>
        <end position="267"/>
    </location>
</feature>
<evidence type="ECO:0000256" key="3">
    <source>
        <dbReference type="ARBA" id="ARBA00022692"/>
    </source>
</evidence>
<keyword evidence="2" id="KW-1003">Cell membrane</keyword>
<dbReference type="InterPro" id="IPR017039">
    <property type="entry name" value="Virul_fac_BrkB"/>
</dbReference>
<dbReference type="Proteomes" id="UP001500305">
    <property type="component" value="Unassembled WGS sequence"/>
</dbReference>
<reference evidence="8" key="1">
    <citation type="journal article" date="2019" name="Int. J. Syst. Evol. Microbiol.">
        <title>The Global Catalogue of Microorganisms (GCM) 10K type strain sequencing project: providing services to taxonomists for standard genome sequencing and annotation.</title>
        <authorList>
            <consortium name="The Broad Institute Genomics Platform"/>
            <consortium name="The Broad Institute Genome Sequencing Center for Infectious Disease"/>
            <person name="Wu L."/>
            <person name="Ma J."/>
        </authorList>
    </citation>
    <scope>NUCLEOTIDE SEQUENCE [LARGE SCALE GENOMIC DNA]</scope>
    <source>
        <strain evidence="8">JCM 7356</strain>
    </source>
</reference>
<keyword evidence="8" id="KW-1185">Reference proteome</keyword>
<evidence type="ECO:0000256" key="4">
    <source>
        <dbReference type="ARBA" id="ARBA00022989"/>
    </source>
</evidence>
<organism evidence="7 8">
    <name type="scientific">Kitasatospora cystarginea</name>
    <dbReference type="NCBI Taxonomy" id="58350"/>
    <lineage>
        <taxon>Bacteria</taxon>
        <taxon>Bacillati</taxon>
        <taxon>Actinomycetota</taxon>
        <taxon>Actinomycetes</taxon>
        <taxon>Kitasatosporales</taxon>
        <taxon>Streptomycetaceae</taxon>
        <taxon>Kitasatospora</taxon>
    </lineage>
</organism>
<keyword evidence="4 6" id="KW-1133">Transmembrane helix</keyword>
<feature type="transmembrane region" description="Helical" evidence="6">
    <location>
        <begin position="143"/>
        <end position="164"/>
    </location>
</feature>
<evidence type="ECO:0000256" key="1">
    <source>
        <dbReference type="ARBA" id="ARBA00004651"/>
    </source>
</evidence>
<comment type="caution">
    <text evidence="7">The sequence shown here is derived from an EMBL/GenBank/DDBJ whole genome shotgun (WGS) entry which is preliminary data.</text>
</comment>
<keyword evidence="3 6" id="KW-0812">Transmembrane</keyword>
<proteinExistence type="predicted"/>
<evidence type="ECO:0000313" key="8">
    <source>
        <dbReference type="Proteomes" id="UP001500305"/>
    </source>
</evidence>
<feature type="transmembrane region" description="Helical" evidence="6">
    <location>
        <begin position="37"/>
        <end position="61"/>
    </location>
</feature>
<protein>
    <submittedName>
        <fullName evidence="7">YihY/virulence factor BrkB family protein</fullName>
    </submittedName>
</protein>
<evidence type="ECO:0000256" key="5">
    <source>
        <dbReference type="ARBA" id="ARBA00023136"/>
    </source>
</evidence>
<evidence type="ECO:0000256" key="2">
    <source>
        <dbReference type="ARBA" id="ARBA00022475"/>
    </source>
</evidence>
<dbReference type="PANTHER" id="PTHR30213:SF1">
    <property type="entry name" value="INNER MEMBRANE PROTEIN YHJD"/>
    <property type="match status" value="1"/>
</dbReference>